<proteinExistence type="predicted"/>
<protein>
    <submittedName>
        <fullName evidence="2">Uncharacterized protein</fullName>
    </submittedName>
</protein>
<dbReference type="Gramene" id="KQL23471">
    <property type="protein sequence ID" value="KQL23471"/>
    <property type="gene ID" value="SETIT_031763mg"/>
</dbReference>
<organism evidence="2 3">
    <name type="scientific">Setaria italica</name>
    <name type="common">Foxtail millet</name>
    <name type="synonym">Panicum italicum</name>
    <dbReference type="NCBI Taxonomy" id="4555"/>
    <lineage>
        <taxon>Eukaryota</taxon>
        <taxon>Viridiplantae</taxon>
        <taxon>Streptophyta</taxon>
        <taxon>Embryophyta</taxon>
        <taxon>Tracheophyta</taxon>
        <taxon>Spermatophyta</taxon>
        <taxon>Magnoliopsida</taxon>
        <taxon>Liliopsida</taxon>
        <taxon>Poales</taxon>
        <taxon>Poaceae</taxon>
        <taxon>PACMAD clade</taxon>
        <taxon>Panicoideae</taxon>
        <taxon>Panicodae</taxon>
        <taxon>Paniceae</taxon>
        <taxon>Cenchrinae</taxon>
        <taxon>Setaria</taxon>
    </lineage>
</organism>
<evidence type="ECO:0000256" key="1">
    <source>
        <dbReference type="SAM" id="MobiDB-lite"/>
    </source>
</evidence>
<evidence type="ECO:0000313" key="2">
    <source>
        <dbReference type="EnsemblPlants" id="KQL23471"/>
    </source>
</evidence>
<dbReference type="Proteomes" id="UP000004995">
    <property type="component" value="Unassembled WGS sequence"/>
</dbReference>
<evidence type="ECO:0000313" key="3">
    <source>
        <dbReference type="Proteomes" id="UP000004995"/>
    </source>
</evidence>
<dbReference type="HOGENOM" id="CLU_2798764_0_0_1"/>
<dbReference type="EMBL" id="AGNK02000866">
    <property type="status" value="NOT_ANNOTATED_CDS"/>
    <property type="molecule type" value="Genomic_DNA"/>
</dbReference>
<keyword evidence="3" id="KW-1185">Reference proteome</keyword>
<accession>K3ZYT1</accession>
<reference evidence="3" key="1">
    <citation type="journal article" date="2012" name="Nat. Biotechnol.">
        <title>Reference genome sequence of the model plant Setaria.</title>
        <authorList>
            <person name="Bennetzen J.L."/>
            <person name="Schmutz J."/>
            <person name="Wang H."/>
            <person name="Percifield R."/>
            <person name="Hawkins J."/>
            <person name="Pontaroli A.C."/>
            <person name="Estep M."/>
            <person name="Feng L."/>
            <person name="Vaughn J.N."/>
            <person name="Grimwood J."/>
            <person name="Jenkins J."/>
            <person name="Barry K."/>
            <person name="Lindquist E."/>
            <person name="Hellsten U."/>
            <person name="Deshpande S."/>
            <person name="Wang X."/>
            <person name="Wu X."/>
            <person name="Mitros T."/>
            <person name="Triplett J."/>
            <person name="Yang X."/>
            <person name="Ye C.Y."/>
            <person name="Mauro-Herrera M."/>
            <person name="Wang L."/>
            <person name="Li P."/>
            <person name="Sharma M."/>
            <person name="Sharma R."/>
            <person name="Ronald P.C."/>
            <person name="Panaud O."/>
            <person name="Kellogg E.A."/>
            <person name="Brutnell T.P."/>
            <person name="Doust A.N."/>
            <person name="Tuskan G.A."/>
            <person name="Rokhsar D."/>
            <person name="Devos K.M."/>
        </authorList>
    </citation>
    <scope>NUCLEOTIDE SEQUENCE [LARGE SCALE GENOMIC DNA]</scope>
    <source>
        <strain evidence="3">cv. Yugu1</strain>
    </source>
</reference>
<reference evidence="2" key="2">
    <citation type="submission" date="2018-08" db="UniProtKB">
        <authorList>
            <consortium name="EnsemblPlants"/>
        </authorList>
    </citation>
    <scope>IDENTIFICATION</scope>
    <source>
        <strain evidence="2">Yugu1</strain>
    </source>
</reference>
<feature type="region of interest" description="Disordered" evidence="1">
    <location>
        <begin position="16"/>
        <end position="35"/>
    </location>
</feature>
<dbReference type="AlphaFoldDB" id="K3ZYT1"/>
<name>K3ZYT1_SETIT</name>
<dbReference type="InParanoid" id="K3ZYT1"/>
<dbReference type="EnsemblPlants" id="KQL23471">
    <property type="protein sequence ID" value="KQL23471"/>
    <property type="gene ID" value="SETIT_031763mg"/>
</dbReference>
<sequence length="68" mass="7317">MLLRPPAACTLKHWRGKERHGHGHGPAWGMGTSSGSPLTVLRLGRSWKDCSPTSPPLLLGSSRHAPAR</sequence>